<feature type="zinc finger region" description="FLZ-type" evidence="3">
    <location>
        <begin position="254"/>
        <end position="298"/>
    </location>
</feature>
<dbReference type="GO" id="GO:0046872">
    <property type="term" value="F:metal ion binding"/>
    <property type="evidence" value="ECO:0007669"/>
    <property type="project" value="UniProtKB-KW"/>
</dbReference>
<dbReference type="Pfam" id="PF04570">
    <property type="entry name" value="zf-FLZ"/>
    <property type="match status" value="1"/>
</dbReference>
<name>A0ABD0UNY3_DENTH</name>
<evidence type="ECO:0000256" key="4">
    <source>
        <dbReference type="SAM" id="MobiDB-lite"/>
    </source>
</evidence>
<dbReference type="PANTHER" id="PTHR46443">
    <property type="entry name" value="FCS-LIKE ZINC FINGER 8"/>
    <property type="match status" value="1"/>
</dbReference>
<dbReference type="EMBL" id="JANQDX010000012">
    <property type="protein sequence ID" value="KAL0914340.1"/>
    <property type="molecule type" value="Genomic_DNA"/>
</dbReference>
<evidence type="ECO:0000313" key="6">
    <source>
        <dbReference type="EMBL" id="KAL0914340.1"/>
    </source>
</evidence>
<gene>
    <name evidence="6" type="ORF">M5K25_014683</name>
</gene>
<evidence type="ECO:0000256" key="2">
    <source>
        <dbReference type="ARBA" id="ARBA00022723"/>
    </source>
</evidence>
<dbReference type="PROSITE" id="PS51795">
    <property type="entry name" value="ZF_FLZ"/>
    <property type="match status" value="1"/>
</dbReference>
<feature type="region of interest" description="Disordered" evidence="4">
    <location>
        <begin position="69"/>
        <end position="88"/>
    </location>
</feature>
<dbReference type="AlphaFoldDB" id="A0ABD0UNY3"/>
<keyword evidence="2" id="KW-0479">Metal-binding</keyword>
<protein>
    <recommendedName>
        <fullName evidence="5">FLZ-type domain-containing protein</fullName>
    </recommendedName>
</protein>
<evidence type="ECO:0000256" key="3">
    <source>
        <dbReference type="PROSITE-ProRule" id="PRU01131"/>
    </source>
</evidence>
<proteinExistence type="inferred from homology"/>
<organism evidence="6 7">
    <name type="scientific">Dendrobium thyrsiflorum</name>
    <name type="common">Pinecone-like raceme dendrobium</name>
    <name type="synonym">Orchid</name>
    <dbReference type="NCBI Taxonomy" id="117978"/>
    <lineage>
        <taxon>Eukaryota</taxon>
        <taxon>Viridiplantae</taxon>
        <taxon>Streptophyta</taxon>
        <taxon>Embryophyta</taxon>
        <taxon>Tracheophyta</taxon>
        <taxon>Spermatophyta</taxon>
        <taxon>Magnoliopsida</taxon>
        <taxon>Liliopsida</taxon>
        <taxon>Asparagales</taxon>
        <taxon>Orchidaceae</taxon>
        <taxon>Epidendroideae</taxon>
        <taxon>Malaxideae</taxon>
        <taxon>Dendrobiinae</taxon>
        <taxon>Dendrobium</taxon>
    </lineage>
</organism>
<evidence type="ECO:0000313" key="7">
    <source>
        <dbReference type="Proteomes" id="UP001552299"/>
    </source>
</evidence>
<keyword evidence="7" id="KW-1185">Reference proteome</keyword>
<evidence type="ECO:0000259" key="5">
    <source>
        <dbReference type="PROSITE" id="PS51795"/>
    </source>
</evidence>
<dbReference type="InterPro" id="IPR007650">
    <property type="entry name" value="Zf-FLZ_dom"/>
</dbReference>
<dbReference type="PANTHER" id="PTHR46443:SF3">
    <property type="entry name" value="PROTEIN MARD1"/>
    <property type="match status" value="1"/>
</dbReference>
<dbReference type="Proteomes" id="UP001552299">
    <property type="component" value="Unassembled WGS sequence"/>
</dbReference>
<reference evidence="6 7" key="1">
    <citation type="journal article" date="2024" name="Plant Biotechnol. J.">
        <title>Dendrobium thyrsiflorum genome and its molecular insights into genes involved in important horticultural traits.</title>
        <authorList>
            <person name="Chen B."/>
            <person name="Wang J.Y."/>
            <person name="Zheng P.J."/>
            <person name="Li K.L."/>
            <person name="Liang Y.M."/>
            <person name="Chen X.F."/>
            <person name="Zhang C."/>
            <person name="Zhao X."/>
            <person name="He X."/>
            <person name="Zhang G.Q."/>
            <person name="Liu Z.J."/>
            <person name="Xu Q."/>
        </authorList>
    </citation>
    <scope>NUCLEOTIDE SEQUENCE [LARGE SCALE GENOMIC DNA]</scope>
    <source>
        <strain evidence="6">GZMU011</strain>
    </source>
</reference>
<comment type="caution">
    <text evidence="6">The sequence shown here is derived from an EMBL/GenBank/DDBJ whole genome shotgun (WGS) entry which is preliminary data.</text>
</comment>
<feature type="domain" description="FLZ-type" evidence="5">
    <location>
        <begin position="254"/>
        <end position="298"/>
    </location>
</feature>
<comment type="similarity">
    <text evidence="1">Belongs to the FLZ family.</text>
</comment>
<accession>A0ABD0UNY3</accession>
<evidence type="ECO:0000256" key="1">
    <source>
        <dbReference type="ARBA" id="ARBA00009374"/>
    </source>
</evidence>
<sequence>MLKKRSSAACSKQGLMFDRISLPSPTIKFRSRPAVSCLNPSPGFLGNEASVMITTSTLETKPFSAAGNHIFSDRKPKASSNNSSETKVHPWDVINSKKVGLGIVDALSNEKADKKSSKVESRMVLFGSQLKVQIPSSSQNSAFPTGSVVSPHSLIEFGVKNKNSKLAMALLSPERRSLTATTPTSKASPSAFFLSPSEMELSEDYTRVVSHGPNPRTIHIFDTCTLENCNNGLSPSRREIKFSIDGSNNFPSVNFLSFCQSCRKKIVQGKDIFMYRGEKAFCSYDCRNREMFLDDETENLAQQGPPAASP</sequence>
<dbReference type="InterPro" id="IPR044593">
    <property type="entry name" value="FLZ8/MARD1"/>
</dbReference>